<gene>
    <name evidence="2" type="ORF">FPAR1323_LOCUS15336</name>
</gene>
<feature type="region of interest" description="Disordered" evidence="1">
    <location>
        <begin position="1"/>
        <end position="37"/>
    </location>
</feature>
<organism evidence="2">
    <name type="scientific">Florenciella parvula</name>
    <dbReference type="NCBI Taxonomy" id="236787"/>
    <lineage>
        <taxon>Eukaryota</taxon>
        <taxon>Sar</taxon>
        <taxon>Stramenopiles</taxon>
        <taxon>Ochrophyta</taxon>
        <taxon>Dictyochophyceae</taxon>
        <taxon>Florenciellales</taxon>
        <taxon>Florenciella</taxon>
    </lineage>
</organism>
<feature type="compositionally biased region" description="Acidic residues" evidence="1">
    <location>
        <begin position="1"/>
        <end position="32"/>
    </location>
</feature>
<dbReference type="AlphaFoldDB" id="A0A7S2D3P8"/>
<proteinExistence type="predicted"/>
<reference evidence="2" key="1">
    <citation type="submission" date="2021-01" db="EMBL/GenBank/DDBJ databases">
        <authorList>
            <person name="Corre E."/>
            <person name="Pelletier E."/>
            <person name="Niang G."/>
            <person name="Scheremetjew M."/>
            <person name="Finn R."/>
            <person name="Kale V."/>
            <person name="Holt S."/>
            <person name="Cochrane G."/>
            <person name="Meng A."/>
            <person name="Brown T."/>
            <person name="Cohen L."/>
        </authorList>
    </citation>
    <scope>NUCLEOTIDE SEQUENCE</scope>
    <source>
        <strain evidence="2">RCC1693</strain>
    </source>
</reference>
<name>A0A7S2D3P8_9STRA</name>
<sequence length="114" mass="11819">MKPVDEDEEGEEDEDEEDDGGTMAAADEDDTERADPSAFATALVESAGEGKGLAGWCDSNRGAFVVHALLQVPAAEKGVVAQLKKHAKKLTAKAKTSNGAKLVLAHVKGGKTGK</sequence>
<dbReference type="EMBL" id="HBGT01029355">
    <property type="protein sequence ID" value="CAD9443289.1"/>
    <property type="molecule type" value="Transcribed_RNA"/>
</dbReference>
<evidence type="ECO:0000313" key="2">
    <source>
        <dbReference type="EMBL" id="CAD9443289.1"/>
    </source>
</evidence>
<evidence type="ECO:0000256" key="1">
    <source>
        <dbReference type="SAM" id="MobiDB-lite"/>
    </source>
</evidence>
<protein>
    <submittedName>
        <fullName evidence="2">Uncharacterized protein</fullName>
    </submittedName>
</protein>
<accession>A0A7S2D3P8</accession>